<accession>A0A7U0GBM6</accession>
<name>A0A7U0GBM6_9CAUD</name>
<gene>
    <name evidence="1" type="ORF">vBKpMFBKp24_127</name>
</gene>
<keyword evidence="2" id="KW-1185">Reference proteome</keyword>
<reference evidence="1 2" key="1">
    <citation type="submission" date="2020-12" db="EMBL/GenBank/DDBJ databases">
        <title>Genomic characterization of four novel bacteriophages infecting Klebsiella pneumoniae.</title>
        <authorList>
            <person name="Estrada Bonilla B."/>
            <person name="Costa A.R."/>
            <person name="van Rossum T."/>
            <person name="Hagedoorn S."/>
            <person name="Wallinga H."/>
            <person name="Xiao M."/>
            <person name="Song W."/>
            <person name="Haas P.-J."/>
            <person name="Nobrega F.L."/>
            <person name="Brouns S.J.J."/>
        </authorList>
    </citation>
    <scope>NUCLEOTIDE SEQUENCE [LARGE SCALE GENOMIC DNA]</scope>
</reference>
<proteinExistence type="predicted"/>
<evidence type="ECO:0000313" key="2">
    <source>
        <dbReference type="Proteomes" id="UP000596381"/>
    </source>
</evidence>
<evidence type="ECO:0000313" key="1">
    <source>
        <dbReference type="EMBL" id="QQV92237.1"/>
    </source>
</evidence>
<dbReference type="Proteomes" id="UP000596381">
    <property type="component" value="Segment"/>
</dbReference>
<sequence length="133" mass="16005">MTYNSTGTRRKRVYVEYPFFIRVLSKNHAMLFFETLCPIYDTLRILSRNDLHYLDIDVNLFAETLYDVLNCDYEGYLLDIEVETNWLTIIEEIEIHSLAQPILRWFDSLLNYGYWIERGNLRPFSENTFVITE</sequence>
<protein>
    <submittedName>
        <fullName evidence="1">Uncharacterized protein</fullName>
    </submittedName>
</protein>
<dbReference type="EMBL" id="MW394391">
    <property type="protein sequence ID" value="QQV92237.1"/>
    <property type="molecule type" value="Genomic_DNA"/>
</dbReference>
<organism evidence="1 2">
    <name type="scientific">Klebsiella phage vB_KpM_FBKp24</name>
    <dbReference type="NCBI Taxonomy" id="2801834"/>
    <lineage>
        <taxon>Viruses</taxon>
        <taxon>Duplodnaviria</taxon>
        <taxon>Heunggongvirae</taxon>
        <taxon>Uroviricota</taxon>
        <taxon>Caudoviricetes</taxon>
        <taxon>Chimalliviridae</taxon>
        <taxon>Maaswegvirus</taxon>
        <taxon>Maaswegvirus Kp24</taxon>
    </lineage>
</organism>